<feature type="region of interest" description="Disordered" evidence="1">
    <location>
        <begin position="564"/>
        <end position="589"/>
    </location>
</feature>
<reference evidence="3" key="2">
    <citation type="submission" date="2013-07" db="EMBL/GenBank/DDBJ databases">
        <authorList>
            <consortium name="The Broad Institute Genome Sequencing Platform"/>
            <person name="Cuomo C."/>
            <person name="Litvintseva A."/>
            <person name="Chen Y."/>
            <person name="Heitman J."/>
            <person name="Sun S."/>
            <person name="Springer D."/>
            <person name="Dromer F."/>
            <person name="Young S.K."/>
            <person name="Zeng Q."/>
            <person name="Gargeya S."/>
            <person name="Fitzgerald M."/>
            <person name="Abouelleil A."/>
            <person name="Alvarado L."/>
            <person name="Berlin A.M."/>
            <person name="Chapman S.B."/>
            <person name="Dewar J."/>
            <person name="Goldberg J."/>
            <person name="Griggs A."/>
            <person name="Gujja S."/>
            <person name="Hansen M."/>
            <person name="Howarth C."/>
            <person name="Imamovic A."/>
            <person name="Larimer J."/>
            <person name="McCowan C."/>
            <person name="Murphy C."/>
            <person name="Pearson M."/>
            <person name="Priest M."/>
            <person name="Roberts A."/>
            <person name="Saif S."/>
            <person name="Shea T."/>
            <person name="Sykes S."/>
            <person name="Wortman J."/>
            <person name="Nusbaum C."/>
            <person name="Birren B."/>
        </authorList>
    </citation>
    <scope>NUCLEOTIDE SEQUENCE</scope>
    <source>
        <strain evidence="3">CBS 10117</strain>
    </source>
</reference>
<reference evidence="2" key="1">
    <citation type="submission" date="2013-07" db="EMBL/GenBank/DDBJ databases">
        <title>The Genome Sequence of Cryptococcus dejecticola CBS10117.</title>
        <authorList>
            <consortium name="The Broad Institute Genome Sequencing Platform"/>
            <person name="Cuomo C."/>
            <person name="Litvintseva A."/>
            <person name="Chen Y."/>
            <person name="Heitman J."/>
            <person name="Sun S."/>
            <person name="Springer D."/>
            <person name="Dromer F."/>
            <person name="Young S.K."/>
            <person name="Zeng Q."/>
            <person name="Gargeya S."/>
            <person name="Fitzgerald M."/>
            <person name="Abouelleil A."/>
            <person name="Alvarado L."/>
            <person name="Berlin A.M."/>
            <person name="Chapman S.B."/>
            <person name="Dewar J."/>
            <person name="Goldberg J."/>
            <person name="Griggs A."/>
            <person name="Gujja S."/>
            <person name="Hansen M."/>
            <person name="Howarth C."/>
            <person name="Imamovic A."/>
            <person name="Larimer J."/>
            <person name="McCowan C."/>
            <person name="Murphy C."/>
            <person name="Pearson M."/>
            <person name="Priest M."/>
            <person name="Roberts A."/>
            <person name="Saif S."/>
            <person name="Shea T."/>
            <person name="Sykes S."/>
            <person name="Wortman J."/>
            <person name="Nusbaum C."/>
            <person name="Birren B."/>
        </authorList>
    </citation>
    <scope>NUCLEOTIDE SEQUENCE [LARGE SCALE GENOMIC DNA]</scope>
    <source>
        <strain evidence="2">CBS 10117</strain>
    </source>
</reference>
<protein>
    <submittedName>
        <fullName evidence="2">Uncharacterized protein</fullName>
    </submittedName>
</protein>
<feature type="compositionally biased region" description="Polar residues" evidence="1">
    <location>
        <begin position="521"/>
        <end position="542"/>
    </location>
</feature>
<name>A0A1A6ACR5_9TREE</name>
<feature type="region of interest" description="Disordered" evidence="1">
    <location>
        <begin position="121"/>
        <end position="141"/>
    </location>
</feature>
<dbReference type="VEuPathDB" id="FungiDB:I303_02063"/>
<dbReference type="GeneID" id="28965762"/>
<feature type="region of interest" description="Disordered" evidence="1">
    <location>
        <begin position="1"/>
        <end position="91"/>
    </location>
</feature>
<feature type="compositionally biased region" description="Basic and acidic residues" evidence="1">
    <location>
        <begin position="189"/>
        <end position="200"/>
    </location>
</feature>
<dbReference type="OrthoDB" id="2590590at2759"/>
<feature type="region of interest" description="Disordered" evidence="1">
    <location>
        <begin position="521"/>
        <end position="552"/>
    </location>
</feature>
<proteinExistence type="predicted"/>
<reference evidence="3" key="3">
    <citation type="submission" date="2024-02" db="EMBL/GenBank/DDBJ databases">
        <title>Comparative genomics of Cryptococcus and Kwoniella reveals pathogenesis evolution and contrasting modes of karyotype evolution via chromosome fusion or intercentromeric recombination.</title>
        <authorList>
            <person name="Coelho M.A."/>
            <person name="David-Palma M."/>
            <person name="Shea T."/>
            <person name="Bowers K."/>
            <person name="McGinley-Smith S."/>
            <person name="Mohammad A.W."/>
            <person name="Gnirke A."/>
            <person name="Yurkov A.M."/>
            <person name="Nowrousian M."/>
            <person name="Sun S."/>
            <person name="Cuomo C.A."/>
            <person name="Heitman J."/>
        </authorList>
    </citation>
    <scope>NUCLEOTIDE SEQUENCE</scope>
    <source>
        <strain evidence="3">CBS 10117</strain>
    </source>
</reference>
<dbReference type="STRING" id="1296121.A0A1A6ACR5"/>
<evidence type="ECO:0000313" key="2">
    <source>
        <dbReference type="EMBL" id="OBR87849.1"/>
    </source>
</evidence>
<accession>A0A1A6ACR5</accession>
<evidence type="ECO:0000256" key="1">
    <source>
        <dbReference type="SAM" id="MobiDB-lite"/>
    </source>
</evidence>
<sequence>MGRPSPPSRISSLPSLPATPRPSHSSTAHRDTAPLSTPPAASSTGFGTATPRRSLPTPPQRTSGATFGPPPSSSADVNSFVVTEDDGHEDDVVEGLPAYLAEADIGELVVVEPSGGVERELTQLPAPETRQHGVSDLNIDGGEMSAQMSARPDQGVVEQGNGNAEAGRVGGVQRFGRWREWVEKRAVERINDDPDRQERRNARRQLPQPPEPPSYDSTLPPSAQASTSSSSSRATRYLPAGAQPTLLSTSSLLRLDYGSSTETHSGHAITCAYPLNGSLVLLGTSNGLKVLNTDEMDRASRDIWVGLPVWEMHPLSHHASGKGYLILLVGGTEDPNKNVSPKPKKNSGTQVRIYNLRSLISLVKYSAIQLDSYTGIDLAQEKAKAQKGKKKGKEVEWIMVDRSKSISSLSSQQRQQQQQAVHQNKEELLKSWCEDYTFLSSPKHSSSSSQGDNLLINTYMSPSKIFVAVGTSNNVIIHGAFPNVTSNSGLNAGEGEGEQEIRFTASRQFYLPAQPTHISFLQLPSNPDLPTSLTQGRSQSSRHVAEDDTSSLFSYDDGASIYTRGSGDSGQTISPPPPQFNDTSSSNGPSNAAPSLGLYVSFGSKACLIRVSDSTVLDLKLKKSSPSPSSFGGNKGDWGGMETLTLQGGGEVYVITRGKETFLFSAPFDIPSQSNTPLYTVLWPESPSSISASIEYTSASASRSNGDGQVGETQQGEDVRIRLISTSFTGNLHVQHLTFSTAASSERRSSGIKCKPFGSTSLGTFARVIKTTSNASDPQPQAPGQGDGPNTEHGEKDGCWIRYRKKEGDWRVIKLEKE</sequence>
<feature type="compositionally biased region" description="Low complexity" evidence="1">
    <location>
        <begin position="217"/>
        <end position="235"/>
    </location>
</feature>
<feature type="region of interest" description="Disordered" evidence="1">
    <location>
        <begin position="772"/>
        <end position="799"/>
    </location>
</feature>
<dbReference type="AlphaFoldDB" id="A0A1A6ACR5"/>
<dbReference type="EMBL" id="KI894028">
    <property type="protein sequence ID" value="OBR87849.1"/>
    <property type="molecule type" value="Genomic_DNA"/>
</dbReference>
<organism evidence="2">
    <name type="scientific">Kwoniella dejecticola CBS 10117</name>
    <dbReference type="NCBI Taxonomy" id="1296121"/>
    <lineage>
        <taxon>Eukaryota</taxon>
        <taxon>Fungi</taxon>
        <taxon>Dikarya</taxon>
        <taxon>Basidiomycota</taxon>
        <taxon>Agaricomycotina</taxon>
        <taxon>Tremellomycetes</taxon>
        <taxon>Tremellales</taxon>
        <taxon>Cryptococcaceae</taxon>
        <taxon>Kwoniella</taxon>
    </lineage>
</organism>
<gene>
    <name evidence="2" type="ORF">I303_02063</name>
    <name evidence="3" type="ORF">I303_101802</name>
</gene>
<feature type="region of interest" description="Disordered" evidence="1">
    <location>
        <begin position="189"/>
        <end position="235"/>
    </location>
</feature>
<feature type="compositionally biased region" description="Basic and acidic residues" evidence="1">
    <location>
        <begin position="790"/>
        <end position="799"/>
    </location>
</feature>
<evidence type="ECO:0000313" key="3">
    <source>
        <dbReference type="EMBL" id="WWC59252.1"/>
    </source>
</evidence>
<dbReference type="EMBL" id="CP144531">
    <property type="protein sequence ID" value="WWC59252.1"/>
    <property type="molecule type" value="Genomic_DNA"/>
</dbReference>
<dbReference type="Proteomes" id="UP000078595">
    <property type="component" value="Chromosome 2"/>
</dbReference>
<evidence type="ECO:0000313" key="4">
    <source>
        <dbReference type="Proteomes" id="UP000078595"/>
    </source>
</evidence>
<dbReference type="RefSeq" id="XP_018265691.1">
    <property type="nucleotide sequence ID" value="XM_018405410.1"/>
</dbReference>
<keyword evidence="4" id="KW-1185">Reference proteome</keyword>
<dbReference type="KEGG" id="kdj:28965762"/>